<dbReference type="Proteomes" id="UP000092666">
    <property type="component" value="Unassembled WGS sequence"/>
</dbReference>
<dbReference type="OrthoDB" id="2560037at2759"/>
<keyword evidence="3" id="KW-1185">Reference proteome</keyword>
<keyword evidence="1" id="KW-0812">Transmembrane</keyword>
<gene>
    <name evidence="2" type="ORF">I316_05206</name>
</gene>
<sequence>MPSLPDLVQRSIVLTSVGLTIYGGLLITHGIGSRALRARGYLGGLPEEEKNQTVSPPPTQPS</sequence>
<name>A0A1B9GQ82_9TREE</name>
<dbReference type="AlphaFoldDB" id="A0A1B9GQ82"/>
<protein>
    <submittedName>
        <fullName evidence="2">Uncharacterized protein</fullName>
    </submittedName>
</protein>
<dbReference type="EMBL" id="KV700127">
    <property type="protein sequence ID" value="OCF33161.1"/>
    <property type="molecule type" value="Genomic_DNA"/>
</dbReference>
<proteinExistence type="predicted"/>
<accession>A0A1B9GQ82</accession>
<evidence type="ECO:0000256" key="1">
    <source>
        <dbReference type="SAM" id="Phobius"/>
    </source>
</evidence>
<feature type="transmembrane region" description="Helical" evidence="1">
    <location>
        <begin position="12"/>
        <end position="32"/>
    </location>
</feature>
<evidence type="ECO:0000313" key="3">
    <source>
        <dbReference type="Proteomes" id="UP000092666"/>
    </source>
</evidence>
<keyword evidence="1" id="KW-0472">Membrane</keyword>
<reference evidence="2 3" key="1">
    <citation type="submission" date="2013-07" db="EMBL/GenBank/DDBJ databases">
        <title>The Genome Sequence of Cryptococcus heveanensis BCC8398.</title>
        <authorList>
            <consortium name="The Broad Institute Genome Sequencing Platform"/>
            <person name="Cuomo C."/>
            <person name="Litvintseva A."/>
            <person name="Chen Y."/>
            <person name="Heitman J."/>
            <person name="Sun S."/>
            <person name="Springer D."/>
            <person name="Dromer F."/>
            <person name="Young S.K."/>
            <person name="Zeng Q."/>
            <person name="Gargeya S."/>
            <person name="Fitzgerald M."/>
            <person name="Abouelleil A."/>
            <person name="Alvarado L."/>
            <person name="Berlin A.M."/>
            <person name="Chapman S.B."/>
            <person name="Dewar J."/>
            <person name="Goldberg J."/>
            <person name="Griggs A."/>
            <person name="Gujja S."/>
            <person name="Hansen M."/>
            <person name="Howarth C."/>
            <person name="Imamovic A."/>
            <person name="Larimer J."/>
            <person name="McCowan C."/>
            <person name="Murphy C."/>
            <person name="Pearson M."/>
            <person name="Priest M."/>
            <person name="Roberts A."/>
            <person name="Saif S."/>
            <person name="Shea T."/>
            <person name="Sykes S."/>
            <person name="Wortman J."/>
            <person name="Nusbaum C."/>
            <person name="Birren B."/>
        </authorList>
    </citation>
    <scope>NUCLEOTIDE SEQUENCE [LARGE SCALE GENOMIC DNA]</scope>
    <source>
        <strain evidence="2 3">BCC8398</strain>
    </source>
</reference>
<keyword evidence="1" id="KW-1133">Transmembrane helix</keyword>
<reference evidence="3" key="2">
    <citation type="submission" date="2013-12" db="EMBL/GenBank/DDBJ databases">
        <title>Evolution of pathogenesis and genome organization in the Tremellales.</title>
        <authorList>
            <person name="Cuomo C."/>
            <person name="Litvintseva A."/>
            <person name="Heitman J."/>
            <person name="Chen Y."/>
            <person name="Sun S."/>
            <person name="Springer D."/>
            <person name="Dromer F."/>
            <person name="Young S."/>
            <person name="Zeng Q."/>
            <person name="Chapman S."/>
            <person name="Gujja S."/>
            <person name="Saif S."/>
            <person name="Birren B."/>
        </authorList>
    </citation>
    <scope>NUCLEOTIDE SEQUENCE [LARGE SCALE GENOMIC DNA]</scope>
    <source>
        <strain evidence="3">BCC8398</strain>
    </source>
</reference>
<organism evidence="2 3">
    <name type="scientific">Kwoniella heveanensis BCC8398</name>
    <dbReference type="NCBI Taxonomy" id="1296120"/>
    <lineage>
        <taxon>Eukaryota</taxon>
        <taxon>Fungi</taxon>
        <taxon>Dikarya</taxon>
        <taxon>Basidiomycota</taxon>
        <taxon>Agaricomycotina</taxon>
        <taxon>Tremellomycetes</taxon>
        <taxon>Tremellales</taxon>
        <taxon>Cryptococcaceae</taxon>
        <taxon>Kwoniella</taxon>
    </lineage>
</organism>
<evidence type="ECO:0000313" key="2">
    <source>
        <dbReference type="EMBL" id="OCF33161.1"/>
    </source>
</evidence>